<gene>
    <name evidence="2" type="ORF">C41B8_11820</name>
</gene>
<name>A0A084IJW8_SALHC</name>
<protein>
    <submittedName>
        <fullName evidence="2">Uncharacterized protein</fullName>
    </submittedName>
</protein>
<evidence type="ECO:0000313" key="3">
    <source>
        <dbReference type="Proteomes" id="UP000028302"/>
    </source>
</evidence>
<dbReference type="EMBL" id="APNK01000018">
    <property type="protein sequence ID" value="KEZ77002.1"/>
    <property type="molecule type" value="Genomic_DNA"/>
</dbReference>
<evidence type="ECO:0000256" key="1">
    <source>
        <dbReference type="SAM" id="Phobius"/>
    </source>
</evidence>
<evidence type="ECO:0000313" key="2">
    <source>
        <dbReference type="EMBL" id="KEZ77002.1"/>
    </source>
</evidence>
<dbReference type="Proteomes" id="UP000028302">
    <property type="component" value="Unassembled WGS sequence"/>
</dbReference>
<dbReference type="AlphaFoldDB" id="A0A084IJW8"/>
<keyword evidence="1" id="KW-0472">Membrane</keyword>
<comment type="caution">
    <text evidence="2">The sequence shown here is derived from an EMBL/GenBank/DDBJ whole genome shotgun (WGS) entry which is preliminary data.</text>
</comment>
<proteinExistence type="predicted"/>
<keyword evidence="1" id="KW-0812">Transmembrane</keyword>
<sequence>MFWALVLFWLTIVLGLIKLGRTLSLPAGPAGHSFTVFTFVAVYSLMTLVTIYLAMGASWARGAMLILFIIGILPALPLVFAHFAAIPLAATLTCAQGLAQIVGLYLVFREPAASWFGRPIER</sequence>
<accession>A0A084IJW8</accession>
<reference evidence="2 3" key="1">
    <citation type="submission" date="2013-03" db="EMBL/GenBank/DDBJ databases">
        <title>Salinisphaera hydrothermalis C41B8 Genome Sequencing.</title>
        <authorList>
            <person name="Li C."/>
            <person name="Lai Q."/>
            <person name="Shao Z."/>
        </authorList>
    </citation>
    <scope>NUCLEOTIDE SEQUENCE [LARGE SCALE GENOMIC DNA]</scope>
    <source>
        <strain evidence="2 3">C41B8</strain>
    </source>
</reference>
<organism evidence="2 3">
    <name type="scientific">Salinisphaera hydrothermalis (strain C41B8)</name>
    <dbReference type="NCBI Taxonomy" id="1304275"/>
    <lineage>
        <taxon>Bacteria</taxon>
        <taxon>Pseudomonadati</taxon>
        <taxon>Pseudomonadota</taxon>
        <taxon>Gammaproteobacteria</taxon>
        <taxon>Salinisphaerales</taxon>
        <taxon>Salinisphaeraceae</taxon>
        <taxon>Salinisphaera</taxon>
    </lineage>
</organism>
<feature type="transmembrane region" description="Helical" evidence="1">
    <location>
        <begin position="62"/>
        <end position="80"/>
    </location>
</feature>
<keyword evidence="3" id="KW-1185">Reference proteome</keyword>
<feature type="transmembrane region" description="Helical" evidence="1">
    <location>
        <begin position="34"/>
        <end position="55"/>
    </location>
</feature>
<feature type="transmembrane region" description="Helical" evidence="1">
    <location>
        <begin position="86"/>
        <end position="108"/>
    </location>
</feature>
<keyword evidence="1" id="KW-1133">Transmembrane helix</keyword>